<dbReference type="EMBL" id="LPWA01000107">
    <property type="protein sequence ID" value="KUM26322.1"/>
    <property type="molecule type" value="Genomic_DNA"/>
</dbReference>
<evidence type="ECO:0008006" key="3">
    <source>
        <dbReference type="Google" id="ProtNLM"/>
    </source>
</evidence>
<organism evidence="1 2">
    <name type="scientific">Rhizobium loti</name>
    <name type="common">Mesorhizobium loti</name>
    <dbReference type="NCBI Taxonomy" id="381"/>
    <lineage>
        <taxon>Bacteria</taxon>
        <taxon>Pseudomonadati</taxon>
        <taxon>Pseudomonadota</taxon>
        <taxon>Alphaproteobacteria</taxon>
        <taxon>Hyphomicrobiales</taxon>
        <taxon>Phyllobacteriaceae</taxon>
        <taxon>Mesorhizobium</taxon>
    </lineage>
</organism>
<proteinExistence type="predicted"/>
<dbReference type="InterPro" id="IPR036163">
    <property type="entry name" value="HMA_dom_sf"/>
</dbReference>
<dbReference type="Proteomes" id="UP000053176">
    <property type="component" value="Unassembled WGS sequence"/>
</dbReference>
<evidence type="ECO:0000313" key="2">
    <source>
        <dbReference type="Proteomes" id="UP000053176"/>
    </source>
</evidence>
<protein>
    <recommendedName>
        <fullName evidence="3">HMA domain-containing protein</fullName>
    </recommendedName>
</protein>
<name>A0A101KSQ7_RHILI</name>
<accession>A0A101KSQ7</accession>
<dbReference type="SUPFAM" id="SSF55008">
    <property type="entry name" value="HMA, heavy metal-associated domain"/>
    <property type="match status" value="1"/>
</dbReference>
<gene>
    <name evidence="1" type="ORF">AU467_22555</name>
</gene>
<evidence type="ECO:0000313" key="1">
    <source>
        <dbReference type="EMBL" id="KUM26322.1"/>
    </source>
</evidence>
<comment type="caution">
    <text evidence="1">The sequence shown here is derived from an EMBL/GenBank/DDBJ whole genome shotgun (WGS) entry which is preliminary data.</text>
</comment>
<dbReference type="AlphaFoldDB" id="A0A101KSQ7"/>
<dbReference type="GO" id="GO:0046872">
    <property type="term" value="F:metal ion binding"/>
    <property type="evidence" value="ECO:0007669"/>
    <property type="project" value="InterPro"/>
</dbReference>
<sequence>MKEVDAATMSTPSSLRFKVGGLDCQNEVRALRAAVGPIIGGEDKLAFDTNAGLMEVMIGNTALADTIIRAVDTTGMRAHLLPEPTRPSGSALLFQVEGLDCKNEVAALQRAIGPVVGGEDRLAFDTAKGMMTVAPQRQATVDDIIRRVARPECV</sequence>
<reference evidence="1 2" key="1">
    <citation type="submission" date="2015-12" db="EMBL/GenBank/DDBJ databases">
        <title>Draft genome sequence of Mesorhizobium sp. UFLA 01-765, a multitolerant efficient symbiont and plant-growth promoting strain isolated from Zn-mining soil using Leucaena leucocephala as a trap plant.</title>
        <authorList>
            <person name="Rangel W.M."/>
            <person name="Thijs S."/>
            <person name="Longatti S.M."/>
            <person name="Moreira F.M."/>
            <person name="Weyens N."/>
            <person name="Vangronsveld J."/>
            <person name="Van Hamme J.D."/>
            <person name="Bottos E.M."/>
            <person name="Rineau F."/>
        </authorList>
    </citation>
    <scope>NUCLEOTIDE SEQUENCE [LARGE SCALE GENOMIC DNA]</scope>
    <source>
        <strain evidence="1 2">UFLA 01-765</strain>
    </source>
</reference>